<proteinExistence type="predicted"/>
<gene>
    <name evidence="1" type="ORF">IE53DRAFT_318023</name>
</gene>
<dbReference type="Proteomes" id="UP000245626">
    <property type="component" value="Unassembled WGS sequence"/>
</dbReference>
<reference evidence="1 2" key="1">
    <citation type="journal article" date="2018" name="Mol. Biol. Evol.">
        <title>Broad Genomic Sampling Reveals a Smut Pathogenic Ancestry of the Fungal Clade Ustilaginomycotina.</title>
        <authorList>
            <person name="Kijpornyongpan T."/>
            <person name="Mondo S.J."/>
            <person name="Barry K."/>
            <person name="Sandor L."/>
            <person name="Lee J."/>
            <person name="Lipzen A."/>
            <person name="Pangilinan J."/>
            <person name="LaButti K."/>
            <person name="Hainaut M."/>
            <person name="Henrissat B."/>
            <person name="Grigoriev I.V."/>
            <person name="Spatafora J.W."/>
            <person name="Aime M.C."/>
        </authorList>
    </citation>
    <scope>NUCLEOTIDE SEQUENCE [LARGE SCALE GENOMIC DNA]</scope>
    <source>
        <strain evidence="1 2">SA 807</strain>
    </source>
</reference>
<organism evidence="1 2">
    <name type="scientific">Violaceomyces palustris</name>
    <dbReference type="NCBI Taxonomy" id="1673888"/>
    <lineage>
        <taxon>Eukaryota</taxon>
        <taxon>Fungi</taxon>
        <taxon>Dikarya</taxon>
        <taxon>Basidiomycota</taxon>
        <taxon>Ustilaginomycotina</taxon>
        <taxon>Ustilaginomycetes</taxon>
        <taxon>Violaceomycetales</taxon>
        <taxon>Violaceomycetaceae</taxon>
        <taxon>Violaceomyces</taxon>
    </lineage>
</organism>
<keyword evidence="2" id="KW-1185">Reference proteome</keyword>
<sequence length="598" mass="64960">MWPSKLIIAAGVLASCLPVGASTHDDARSHIAHAFARRQSGAAKSYCKPSQTCWPSDAQWTAFNQTINGRLIKVIPWPEPCFSNPNGDRCQAIKASYNDAQTRSDQPGITENDNWSYCYSNEGDADDCSLQAAAPALGTTLPFRTCKLGRISPYAVDVRGPSDIQATLSFAKKNNIKVVIKNTGHEYLGRASAPDSLMIWTHHLKSLSYTSNWSGTGKPAIVMGAGIQADEAYKFADQKGVTITLGAYNSVGVAGGFAQAGGHGPMTPKYGLAVDNILQYTIVTADGQLRTANAKSNPDLYFALRGGGGGVWGVVTEVVYQVHPPTKAVSATFNITFNGHLVPGDKDAAIADFISTMAIYQPDWTKQGWAGYDYIYDTYISFNHGAPTGDLAAANKTMEPFFDYVRKNKNWTVQSMQIKAFPSFESLRQELIVPGAVNTPVAFSERLASHNAPTLSVQTLTGLLRPVPLQIMSTSPLPAAFGGPSGADTGVNTAFRDSLWEVIVASGWTYGFTEELKQSFADATTRAGDNLRQYGTGTYYSESDVQEKDWPTAFFGNNYNRLVSIKQKYDPDNVFIVWKGIGFQGQESQDSFRCYQKA</sequence>
<protein>
    <submittedName>
        <fullName evidence="1">FAD-binding domain-containing protein</fullName>
    </submittedName>
</protein>
<accession>A0ACD0NTZ6</accession>
<evidence type="ECO:0000313" key="1">
    <source>
        <dbReference type="EMBL" id="PWN49215.1"/>
    </source>
</evidence>
<dbReference type="EMBL" id="KZ820081">
    <property type="protein sequence ID" value="PWN49215.1"/>
    <property type="molecule type" value="Genomic_DNA"/>
</dbReference>
<name>A0ACD0NTZ6_9BASI</name>
<evidence type="ECO:0000313" key="2">
    <source>
        <dbReference type="Proteomes" id="UP000245626"/>
    </source>
</evidence>